<accession>A0AAD4LIN4</accession>
<evidence type="ECO:0000313" key="2">
    <source>
        <dbReference type="Proteomes" id="UP001201163"/>
    </source>
</evidence>
<dbReference type="AlphaFoldDB" id="A0AAD4LIN4"/>
<name>A0AAD4LIN4_9AGAM</name>
<gene>
    <name evidence="1" type="ORF">EDB92DRAFT_1944806</name>
</gene>
<organism evidence="1 2">
    <name type="scientific">Lactarius akahatsu</name>
    <dbReference type="NCBI Taxonomy" id="416441"/>
    <lineage>
        <taxon>Eukaryota</taxon>
        <taxon>Fungi</taxon>
        <taxon>Dikarya</taxon>
        <taxon>Basidiomycota</taxon>
        <taxon>Agaricomycotina</taxon>
        <taxon>Agaricomycetes</taxon>
        <taxon>Russulales</taxon>
        <taxon>Russulaceae</taxon>
        <taxon>Lactarius</taxon>
    </lineage>
</organism>
<reference evidence="1" key="1">
    <citation type="submission" date="2022-01" db="EMBL/GenBank/DDBJ databases">
        <title>Comparative genomics reveals a dynamic genome evolution in the ectomycorrhizal milk-cap (Lactarius) mushrooms.</title>
        <authorList>
            <consortium name="DOE Joint Genome Institute"/>
            <person name="Lebreton A."/>
            <person name="Tang N."/>
            <person name="Kuo A."/>
            <person name="LaButti K."/>
            <person name="Drula E."/>
            <person name="Barry K."/>
            <person name="Clum A."/>
            <person name="Lipzen A."/>
            <person name="Mousain D."/>
            <person name="Ng V."/>
            <person name="Wang R."/>
            <person name="Wang X."/>
            <person name="Dai Y."/>
            <person name="Henrissat B."/>
            <person name="Grigoriev I.V."/>
            <person name="Guerin-Laguette A."/>
            <person name="Yu F."/>
            <person name="Martin F.M."/>
        </authorList>
    </citation>
    <scope>NUCLEOTIDE SEQUENCE</scope>
    <source>
        <strain evidence="1">QP</strain>
    </source>
</reference>
<sequence>MTTTPIVSMLPHHPPSSIILENLTIPSQLEGIPVLPSNLLTPYSLVLTSPPLPVLALATEHMPPRAEMPPPPLKSASVPLTLILGEMFPMAPLSSVPEGTFPVTSGYFLTPLASSV</sequence>
<protein>
    <submittedName>
        <fullName evidence="1">Uncharacterized protein</fullName>
    </submittedName>
</protein>
<comment type="caution">
    <text evidence="1">The sequence shown here is derived from an EMBL/GenBank/DDBJ whole genome shotgun (WGS) entry which is preliminary data.</text>
</comment>
<dbReference type="Proteomes" id="UP001201163">
    <property type="component" value="Unassembled WGS sequence"/>
</dbReference>
<keyword evidence="2" id="KW-1185">Reference proteome</keyword>
<proteinExistence type="predicted"/>
<evidence type="ECO:0000313" key="1">
    <source>
        <dbReference type="EMBL" id="KAH8993199.1"/>
    </source>
</evidence>
<dbReference type="EMBL" id="JAKELL010000019">
    <property type="protein sequence ID" value="KAH8993199.1"/>
    <property type="molecule type" value="Genomic_DNA"/>
</dbReference>